<dbReference type="Pfam" id="PF13645">
    <property type="entry name" value="YkuD_2"/>
    <property type="match status" value="1"/>
</dbReference>
<organism evidence="1 2">
    <name type="scientific">Niastella koreensis (strain DSM 17620 / KACC 11465 / NBRC 106392 / GR20-10)</name>
    <dbReference type="NCBI Taxonomy" id="700598"/>
    <lineage>
        <taxon>Bacteria</taxon>
        <taxon>Pseudomonadati</taxon>
        <taxon>Bacteroidota</taxon>
        <taxon>Chitinophagia</taxon>
        <taxon>Chitinophagales</taxon>
        <taxon>Chitinophagaceae</taxon>
        <taxon>Niastella</taxon>
    </lineage>
</organism>
<sequence length="214" mass="23669">MKRILFLSLALFLGFLLTAAAWYYTKLEPGKPSPISAAVSNKEILTRLNGHATSLLAYAKQNKYNTSTCFMIDMSLGSGKNRFFVYDFQKKAVADAGLVAHGCCNKNWLNGRQYGNEVGCGCTSLGKYKIGYPYTGRFGRAYKLYGLDATNSNAFKRFVVLHSYGAVPNNEVDPLPICQSDGCPMVAAAFLQKLGKIIDQSPQPVLLYIFDKNW</sequence>
<reference evidence="1 2" key="1">
    <citation type="submission" date="2011-12" db="EMBL/GenBank/DDBJ databases">
        <title>The complete genome of Niastella koreensis GR20-10.</title>
        <authorList>
            <consortium name="US DOE Joint Genome Institute (JGI-PGF)"/>
            <person name="Lucas S."/>
            <person name="Han J."/>
            <person name="Lapidus A."/>
            <person name="Bruce D."/>
            <person name="Goodwin L."/>
            <person name="Pitluck S."/>
            <person name="Peters L."/>
            <person name="Kyrpides N."/>
            <person name="Mavromatis K."/>
            <person name="Ivanova N."/>
            <person name="Mikhailova N."/>
            <person name="Davenport K."/>
            <person name="Saunders E."/>
            <person name="Detter J.C."/>
            <person name="Tapia R."/>
            <person name="Han C."/>
            <person name="Land M."/>
            <person name="Hauser L."/>
            <person name="Markowitz V."/>
            <person name="Cheng J.-F."/>
            <person name="Hugenholtz P."/>
            <person name="Woyke T."/>
            <person name="Wu D."/>
            <person name="Tindall B."/>
            <person name="Pomrenke H."/>
            <person name="Brambilla E."/>
            <person name="Klenk H.-P."/>
            <person name="Eisen J.A."/>
        </authorList>
    </citation>
    <scope>NUCLEOTIDE SEQUENCE [LARGE SCALE GENOMIC DNA]</scope>
    <source>
        <strain evidence="2">DSM 17620 / KACC 11465 / NBRC 106392 / GR20-10</strain>
    </source>
</reference>
<protein>
    <recommendedName>
        <fullName evidence="3">Peptidase</fullName>
    </recommendedName>
</protein>
<evidence type="ECO:0008006" key="3">
    <source>
        <dbReference type="Google" id="ProtNLM"/>
    </source>
</evidence>
<dbReference type="STRING" id="700598.Niako_5700"/>
<dbReference type="PANTHER" id="PTHR38477">
    <property type="entry name" value="HYPOTHETICAL EXPORTED PROTEIN"/>
    <property type="match status" value="1"/>
</dbReference>
<dbReference type="AlphaFoldDB" id="G8TL90"/>
<dbReference type="EMBL" id="CP003178">
    <property type="protein sequence ID" value="AEW01931.1"/>
    <property type="molecule type" value="Genomic_DNA"/>
</dbReference>
<evidence type="ECO:0000313" key="1">
    <source>
        <dbReference type="EMBL" id="AEW01931.1"/>
    </source>
</evidence>
<name>G8TL90_NIAKG</name>
<dbReference type="PATRIC" id="fig|700598.3.peg.5841"/>
<gene>
    <name evidence="1" type="ordered locus">Niako_5700</name>
</gene>
<dbReference type="eggNOG" id="ENOG5032XIJ">
    <property type="taxonomic scope" value="Bacteria"/>
</dbReference>
<dbReference type="InterPro" id="IPR032676">
    <property type="entry name" value="YkuD_2"/>
</dbReference>
<dbReference type="Proteomes" id="UP000005438">
    <property type="component" value="Chromosome"/>
</dbReference>
<dbReference type="PANTHER" id="PTHR38477:SF1">
    <property type="entry name" value="MUREIN L,D-TRANSPEPTIDASE CATALYTIC DOMAIN FAMILY PROTEIN"/>
    <property type="match status" value="1"/>
</dbReference>
<dbReference type="RefSeq" id="WP_014221842.1">
    <property type="nucleotide sequence ID" value="NC_016609.1"/>
</dbReference>
<proteinExistence type="predicted"/>
<accession>G8TL90</accession>
<dbReference type="KEGG" id="nko:Niako_5700"/>
<dbReference type="HOGENOM" id="CLU_106327_1_0_10"/>
<dbReference type="OrthoDB" id="1247236at2"/>
<evidence type="ECO:0000313" key="2">
    <source>
        <dbReference type="Proteomes" id="UP000005438"/>
    </source>
</evidence>